<accession>A0ABQ4QTT3</accession>
<keyword evidence="1" id="KW-0472">Membrane</keyword>
<feature type="transmembrane region" description="Helical" evidence="1">
    <location>
        <begin position="61"/>
        <end position="82"/>
    </location>
</feature>
<keyword evidence="1" id="KW-0812">Transmembrane</keyword>
<reference evidence="2" key="1">
    <citation type="journal article" date="2021" name="Front. Microbiol.">
        <title>Comprehensive Comparative Genomics and Phenotyping of Methylobacterium Species.</title>
        <authorList>
            <person name="Alessa O."/>
            <person name="Ogura Y."/>
            <person name="Fujitani Y."/>
            <person name="Takami H."/>
            <person name="Hayashi T."/>
            <person name="Sahin N."/>
            <person name="Tani A."/>
        </authorList>
    </citation>
    <scope>NUCLEOTIDE SEQUENCE</scope>
    <source>
        <strain evidence="2">KCTC 52305</strain>
    </source>
</reference>
<feature type="transmembrane region" description="Helical" evidence="1">
    <location>
        <begin position="29"/>
        <end position="49"/>
    </location>
</feature>
<dbReference type="Proteomes" id="UP001055167">
    <property type="component" value="Unassembled WGS sequence"/>
</dbReference>
<keyword evidence="1" id="KW-1133">Transmembrane helix</keyword>
<evidence type="ECO:0000256" key="1">
    <source>
        <dbReference type="SAM" id="Phobius"/>
    </source>
</evidence>
<protein>
    <recommendedName>
        <fullName evidence="4">AI-2E family transporter</fullName>
    </recommendedName>
</protein>
<gene>
    <name evidence="2" type="ORF">OPKNFCMD_1180</name>
</gene>
<evidence type="ECO:0000313" key="3">
    <source>
        <dbReference type="Proteomes" id="UP001055167"/>
    </source>
</evidence>
<comment type="caution">
    <text evidence="2">The sequence shown here is derived from an EMBL/GenBank/DDBJ whole genome shotgun (WGS) entry which is preliminary data.</text>
</comment>
<keyword evidence="3" id="KW-1185">Reference proteome</keyword>
<name>A0ABQ4QTT3_9HYPH</name>
<sequence length="98" mass="10298">MQKLVFLVFLVMGVANLLAVQAGLIQVLGLPAVLAFVLAIPVFYIRFVGSAAGVVGAIVGWHWSVPAAVLLFAWPVIAYAVLRAGAEVRTVLARRAAA</sequence>
<dbReference type="EMBL" id="BPQH01000003">
    <property type="protein sequence ID" value="GJD48461.1"/>
    <property type="molecule type" value="Genomic_DNA"/>
</dbReference>
<dbReference type="RefSeq" id="WP_128561152.1">
    <property type="nucleotide sequence ID" value="NZ_BPQH01000003.1"/>
</dbReference>
<organism evidence="2 3">
    <name type="scientific">Methylobacterium crusticola</name>
    <dbReference type="NCBI Taxonomy" id="1697972"/>
    <lineage>
        <taxon>Bacteria</taxon>
        <taxon>Pseudomonadati</taxon>
        <taxon>Pseudomonadota</taxon>
        <taxon>Alphaproteobacteria</taxon>
        <taxon>Hyphomicrobiales</taxon>
        <taxon>Methylobacteriaceae</taxon>
        <taxon>Methylobacterium</taxon>
    </lineage>
</organism>
<evidence type="ECO:0000313" key="2">
    <source>
        <dbReference type="EMBL" id="GJD48461.1"/>
    </source>
</evidence>
<evidence type="ECO:0008006" key="4">
    <source>
        <dbReference type="Google" id="ProtNLM"/>
    </source>
</evidence>
<reference evidence="2" key="2">
    <citation type="submission" date="2021-08" db="EMBL/GenBank/DDBJ databases">
        <authorList>
            <person name="Tani A."/>
            <person name="Ola A."/>
            <person name="Ogura Y."/>
            <person name="Katsura K."/>
            <person name="Hayashi T."/>
        </authorList>
    </citation>
    <scope>NUCLEOTIDE SEQUENCE</scope>
    <source>
        <strain evidence="2">KCTC 52305</strain>
    </source>
</reference>
<proteinExistence type="predicted"/>